<evidence type="ECO:0000256" key="1">
    <source>
        <dbReference type="SAM" id="SignalP"/>
    </source>
</evidence>
<dbReference type="RefSeq" id="WP_050725921.1">
    <property type="nucleotide sequence ID" value="NZ_CP012332.1"/>
</dbReference>
<organism evidence="2 3">
    <name type="scientific">Vulgatibacter incomptus</name>
    <dbReference type="NCBI Taxonomy" id="1391653"/>
    <lineage>
        <taxon>Bacteria</taxon>
        <taxon>Pseudomonadati</taxon>
        <taxon>Myxococcota</taxon>
        <taxon>Myxococcia</taxon>
        <taxon>Myxococcales</taxon>
        <taxon>Cystobacterineae</taxon>
        <taxon>Vulgatibacteraceae</taxon>
        <taxon>Vulgatibacter</taxon>
    </lineage>
</organism>
<protein>
    <recommendedName>
        <fullName evidence="4">Choice-of-anchor D domain-containing protein</fullName>
    </recommendedName>
</protein>
<dbReference type="AlphaFoldDB" id="A0A0K1PDY4"/>
<dbReference type="PROSITE" id="PS51257">
    <property type="entry name" value="PROKAR_LIPOPROTEIN"/>
    <property type="match status" value="1"/>
</dbReference>
<dbReference type="OrthoDB" id="5479562at2"/>
<name>A0A0K1PDY4_9BACT</name>
<dbReference type="EMBL" id="CP012332">
    <property type="protein sequence ID" value="AKU91636.1"/>
    <property type="molecule type" value="Genomic_DNA"/>
</dbReference>
<dbReference type="InterPro" id="IPR013783">
    <property type="entry name" value="Ig-like_fold"/>
</dbReference>
<evidence type="ECO:0000313" key="2">
    <source>
        <dbReference type="EMBL" id="AKU91636.1"/>
    </source>
</evidence>
<keyword evidence="1" id="KW-0732">Signal</keyword>
<dbReference type="PATRIC" id="fig|1391653.3.peg.2117"/>
<feature type="chain" id="PRO_5005465439" description="Choice-of-anchor D domain-containing protein" evidence="1">
    <location>
        <begin position="19"/>
        <end position="584"/>
    </location>
</feature>
<evidence type="ECO:0000313" key="3">
    <source>
        <dbReference type="Proteomes" id="UP000055590"/>
    </source>
</evidence>
<dbReference type="Proteomes" id="UP000055590">
    <property type="component" value="Chromosome"/>
</dbReference>
<evidence type="ECO:0008006" key="4">
    <source>
        <dbReference type="Google" id="ProtNLM"/>
    </source>
</evidence>
<reference evidence="2 3" key="1">
    <citation type="submission" date="2015-08" db="EMBL/GenBank/DDBJ databases">
        <authorList>
            <person name="Babu N.S."/>
            <person name="Beckwith C.J."/>
            <person name="Beseler K.G."/>
            <person name="Brison A."/>
            <person name="Carone J.V."/>
            <person name="Caskin T.P."/>
            <person name="Diamond M."/>
            <person name="Durham M.E."/>
            <person name="Foxe J.M."/>
            <person name="Go M."/>
            <person name="Henderson B.A."/>
            <person name="Jones I.B."/>
            <person name="McGettigan J.A."/>
            <person name="Micheletti S.J."/>
            <person name="Nasrallah M.E."/>
            <person name="Ortiz D."/>
            <person name="Piller C.R."/>
            <person name="Privatt S.R."/>
            <person name="Schneider S.L."/>
            <person name="Sharp S."/>
            <person name="Smith T.C."/>
            <person name="Stanton J.D."/>
            <person name="Ullery H.E."/>
            <person name="Wilson R.J."/>
            <person name="Serrano M.G."/>
            <person name="Buck G."/>
            <person name="Lee V."/>
            <person name="Wang Y."/>
            <person name="Carvalho R."/>
            <person name="Voegtly L."/>
            <person name="Shi R."/>
            <person name="Duckworth R."/>
            <person name="Johnson A."/>
            <person name="Loviza R."/>
            <person name="Walstead R."/>
            <person name="Shah Z."/>
            <person name="Kiflezghi M."/>
            <person name="Wade K."/>
            <person name="Ball S.L."/>
            <person name="Bradley K.W."/>
            <person name="Asai D.J."/>
            <person name="Bowman C.A."/>
            <person name="Russell D.A."/>
            <person name="Pope W.H."/>
            <person name="Jacobs-Sera D."/>
            <person name="Hendrix R.W."/>
            <person name="Hatfull G.F."/>
        </authorList>
    </citation>
    <scope>NUCLEOTIDE SEQUENCE [LARGE SCALE GENOMIC DNA]</scope>
    <source>
        <strain evidence="2 3">DSM 27710</strain>
    </source>
</reference>
<gene>
    <name evidence="2" type="ORF">AKJ08_2023</name>
</gene>
<dbReference type="KEGG" id="vin:AKJ08_2023"/>
<keyword evidence="3" id="KW-1185">Reference proteome</keyword>
<sequence>MRRLYRLCLALFACGLVACGNQRTVTLPPAISVEADDGKKLDDLAFGKVPIEQSRTLSLVLHSLTVTSVEIASLHFESEDGVSAAAFSADPAGDFSVPGNRQTTVSIGFRPTEVRPYVAELVLATNDPKQASIRLPVRGEGIKGAIRVLACRADDKNDTCVGPEVEAPSSLDLGEVIAGRHVKARVKVRNVGYDTLEVRSIAFADGAAAAAVGFGLGEEATRVEVIPPGAGVTFHPTFDPPVGLEGEVGTTIVIASSDPQVPTVELPVVALVAPNRPPNACLTIREVRRQGRDPEPPGPGPVVIGPLDELVFDAAVRPGCTADPEDGEDIDTQWSLDGPDAFARLEPVSGAKLRRFFRAEVIGTYTVGLTAVDRVGLTSSTDEDGVPAVVSFEVRPQQAIAVEIRWPDSPFVDLDVHLVRGSPDKLWDTTDDCSWRNPMPPWGNSPPVTSPKLAIDDQGDGSLLETVWLNRPESGETYWVFAHFFEDRRGRDSAPRCTDSSSCGAGRVCSAGKCMPPVDVQARLFIEGEESFGLPGATRFEGPCDTWLLGGVRWRSTPGGAVDVLPTDAVYVDGQPVGGQCVQD</sequence>
<accession>A0A0K1PDY4</accession>
<dbReference type="Gene3D" id="2.60.40.10">
    <property type="entry name" value="Immunoglobulins"/>
    <property type="match status" value="2"/>
</dbReference>
<feature type="signal peptide" evidence="1">
    <location>
        <begin position="1"/>
        <end position="18"/>
    </location>
</feature>
<proteinExistence type="predicted"/>